<dbReference type="Proteomes" id="UP000757900">
    <property type="component" value="Unassembled WGS sequence"/>
</dbReference>
<dbReference type="Pfam" id="PF05636">
    <property type="entry name" value="HIGH_NTase1"/>
    <property type="match status" value="1"/>
</dbReference>
<dbReference type="GO" id="GO:0016879">
    <property type="term" value="F:ligase activity, forming carbon-nitrogen bonds"/>
    <property type="evidence" value="ECO:0007669"/>
    <property type="project" value="UniProtKB-UniRule"/>
</dbReference>
<dbReference type="PANTHER" id="PTHR37825">
    <property type="entry name" value="TRNA(MET) CYTIDINE ACETATE LIGASE"/>
    <property type="match status" value="1"/>
</dbReference>
<dbReference type="GO" id="GO:0000049">
    <property type="term" value="F:tRNA binding"/>
    <property type="evidence" value="ECO:0007669"/>
    <property type="project" value="UniProtKB-KW"/>
</dbReference>
<comment type="similarity">
    <text evidence="3">Belongs to the TmcAL family.</text>
</comment>
<dbReference type="InterPro" id="IPR008513">
    <property type="entry name" value="tRNA(Met)_cyd_acetate_ligase"/>
</dbReference>
<dbReference type="Gene3D" id="3.40.50.620">
    <property type="entry name" value="HUPs"/>
    <property type="match status" value="1"/>
</dbReference>
<proteinExistence type="inferred from homology"/>
<evidence type="ECO:0000256" key="2">
    <source>
        <dbReference type="ARBA" id="ARBA00022694"/>
    </source>
</evidence>
<dbReference type="EC" id="6.3.4.-" evidence="3"/>
<feature type="binding site" evidence="3">
    <location>
        <position position="186"/>
    </location>
    <ligand>
        <name>ATP</name>
        <dbReference type="ChEBI" id="CHEBI:30616"/>
    </ligand>
</feature>
<comment type="catalytic activity">
    <reaction evidence="3">
        <text>cytidine(34) in elongator tRNA(Met) + acetate + ATP = N(4)-acetylcytidine(34) in elongator tRNA(Met) + AMP + diphosphate</text>
        <dbReference type="Rhea" id="RHEA:58144"/>
        <dbReference type="Rhea" id="RHEA-COMP:10693"/>
        <dbReference type="Rhea" id="RHEA-COMP:10694"/>
        <dbReference type="ChEBI" id="CHEBI:30089"/>
        <dbReference type="ChEBI" id="CHEBI:30616"/>
        <dbReference type="ChEBI" id="CHEBI:33019"/>
        <dbReference type="ChEBI" id="CHEBI:74900"/>
        <dbReference type="ChEBI" id="CHEBI:82748"/>
        <dbReference type="ChEBI" id="CHEBI:456215"/>
    </reaction>
</comment>
<feature type="binding site" evidence="3">
    <location>
        <begin position="7"/>
        <end position="20"/>
    </location>
    <ligand>
        <name>ATP</name>
        <dbReference type="ChEBI" id="CHEBI:30616"/>
    </ligand>
</feature>
<gene>
    <name evidence="3" type="primary">tmcAL</name>
    <name evidence="4" type="ORF">HXK00_02250</name>
</gene>
<keyword evidence="3" id="KW-0067">ATP-binding</keyword>
<comment type="caution">
    <text evidence="4">The sequence shown here is derived from an EMBL/GenBank/DDBJ whole genome shotgun (WGS) entry which is preliminary data.</text>
</comment>
<accession>A0A929MPD3</accession>
<comment type="function">
    <text evidence="3">Catalyzes the formation of N(4)-acetylcytidine (ac(4)C) at the wobble position of elongator tRNA(Met), using acetate and ATP as substrates. First activates an acetate ion to form acetyladenylate (Ac-AMP) and then transfers the acetyl group to tRNA to form ac(4)C34.</text>
</comment>
<keyword evidence="3" id="KW-0694">RNA-binding</keyword>
<dbReference type="PANTHER" id="PTHR37825:SF1">
    <property type="entry name" value="TRNA(MET) CYTIDINE ACETATE LIGASE"/>
    <property type="match status" value="1"/>
</dbReference>
<dbReference type="EMBL" id="JABZFV010000024">
    <property type="protein sequence ID" value="MBF0934448.1"/>
    <property type="molecule type" value="Genomic_DNA"/>
</dbReference>
<sequence length="388" mass="43346">MALIGILAEYNPLHRGHAYQLAWVKRHFPQDQILVLMSGNVVQRGEFAIIDKWHRAQAAVAAGADLVIELPTLASLQSADYFGRHGMAILAKLGVDKIVFGTESAQIAQLKDFLTWEDQHQAHIDKGIQEALKTGLAYPAAYQVAIQSLVDWSELGPWQANHQLGLQYLKTLAQLAPDCQVLSLPRLQETEDGQPILSGSAIRQAFRQGQEVTADLASGLQGQLSSELDAPWSAYWPYLRYQLLTQPLASLEQIAGVKEGLANRLKSQAETKEKWEDWRQAMISKRWTQAAIQRVAMAILLQIPQTAVTAFNQGSTPQAFRLLDASQAGRPWLSAWRKREDLSVFSHYQPDYEGDYGWNLAADAIYQLRPGGQIQSQVQPKQVLSFLR</sequence>
<comment type="caution">
    <text evidence="3">Lacks conserved residue(s) required for the propagation of feature annotation.</text>
</comment>
<comment type="subcellular location">
    <subcellularLocation>
        <location evidence="3">Cytoplasm</location>
    </subcellularLocation>
</comment>
<dbReference type="HAMAP" id="MF_01539">
    <property type="entry name" value="TmcAL"/>
    <property type="match status" value="1"/>
</dbReference>
<reference evidence="4" key="1">
    <citation type="submission" date="2020-04" db="EMBL/GenBank/DDBJ databases">
        <title>Deep metagenomics examines the oral microbiome during advanced dental caries in children, revealing novel taxa and co-occurrences with host molecules.</title>
        <authorList>
            <person name="Baker J.L."/>
            <person name="Morton J.T."/>
            <person name="Dinis M."/>
            <person name="Alvarez R."/>
            <person name="Tran N.C."/>
            <person name="Knight R."/>
            <person name="Edlund A."/>
        </authorList>
    </citation>
    <scope>NUCLEOTIDE SEQUENCE</scope>
    <source>
        <strain evidence="4">JCVI_23_bin.16</strain>
    </source>
</reference>
<evidence type="ECO:0000256" key="3">
    <source>
        <dbReference type="HAMAP-Rule" id="MF_01539"/>
    </source>
</evidence>
<evidence type="ECO:0000313" key="4">
    <source>
        <dbReference type="EMBL" id="MBF0934448.1"/>
    </source>
</evidence>
<protein>
    <recommendedName>
        <fullName evidence="3">tRNA(Met) cytidine acetate ligase</fullName>
        <ecNumber evidence="3">6.3.4.-</ecNumber>
    </recommendedName>
</protein>
<dbReference type="SUPFAM" id="SSF52374">
    <property type="entry name" value="Nucleotidylyl transferase"/>
    <property type="match status" value="1"/>
</dbReference>
<keyword evidence="2 3" id="KW-0819">tRNA processing</keyword>
<dbReference type="GO" id="GO:0005524">
    <property type="term" value="F:ATP binding"/>
    <property type="evidence" value="ECO:0007669"/>
    <property type="project" value="UniProtKB-KW"/>
</dbReference>
<dbReference type="GO" id="GO:0006400">
    <property type="term" value="P:tRNA modification"/>
    <property type="evidence" value="ECO:0007669"/>
    <property type="project" value="UniProtKB-UniRule"/>
</dbReference>
<keyword evidence="3" id="KW-0963">Cytoplasm</keyword>
<keyword evidence="1 3" id="KW-0436">Ligase</keyword>
<dbReference type="AlphaFoldDB" id="A0A929MPD3"/>
<keyword evidence="3" id="KW-0820">tRNA-binding</keyword>
<organism evidence="4 5">
    <name type="scientific">Abiotrophia defectiva</name>
    <name type="common">Streptococcus defectivus</name>
    <dbReference type="NCBI Taxonomy" id="46125"/>
    <lineage>
        <taxon>Bacteria</taxon>
        <taxon>Bacillati</taxon>
        <taxon>Bacillota</taxon>
        <taxon>Bacilli</taxon>
        <taxon>Lactobacillales</taxon>
        <taxon>Aerococcaceae</taxon>
        <taxon>Abiotrophia</taxon>
    </lineage>
</organism>
<name>A0A929MPD3_ABIDE</name>
<keyword evidence="3" id="KW-0547">Nucleotide-binding</keyword>
<evidence type="ECO:0000256" key="1">
    <source>
        <dbReference type="ARBA" id="ARBA00022598"/>
    </source>
</evidence>
<dbReference type="GO" id="GO:0005737">
    <property type="term" value="C:cytoplasm"/>
    <property type="evidence" value="ECO:0007669"/>
    <property type="project" value="UniProtKB-SubCell"/>
</dbReference>
<feature type="binding site" evidence="3">
    <location>
        <position position="161"/>
    </location>
    <ligand>
        <name>ATP</name>
        <dbReference type="ChEBI" id="CHEBI:30616"/>
    </ligand>
</feature>
<dbReference type="InterPro" id="IPR014729">
    <property type="entry name" value="Rossmann-like_a/b/a_fold"/>
</dbReference>
<feature type="binding site" evidence="3">
    <location>
        <position position="101"/>
    </location>
    <ligand>
        <name>ATP</name>
        <dbReference type="ChEBI" id="CHEBI:30616"/>
    </ligand>
</feature>
<evidence type="ECO:0000313" key="5">
    <source>
        <dbReference type="Proteomes" id="UP000757900"/>
    </source>
</evidence>